<dbReference type="Gene3D" id="1.10.10.1710">
    <property type="entry name" value="Deoxyribodipyrimidine photolyase-related"/>
    <property type="match status" value="1"/>
</dbReference>
<proteinExistence type="predicted"/>
<dbReference type="InterPro" id="IPR014729">
    <property type="entry name" value="Rossmann-like_a/b/a_fold"/>
</dbReference>
<evidence type="ECO:0000313" key="3">
    <source>
        <dbReference type="Proteomes" id="UP001501752"/>
    </source>
</evidence>
<dbReference type="RefSeq" id="WP_345695296.1">
    <property type="nucleotide sequence ID" value="NZ_BAABIS010000001.1"/>
</dbReference>
<dbReference type="Pfam" id="PF04244">
    <property type="entry name" value="DPRP"/>
    <property type="match status" value="1"/>
</dbReference>
<dbReference type="EMBL" id="BAABIS010000001">
    <property type="protein sequence ID" value="GAA4835227.1"/>
    <property type="molecule type" value="Genomic_DNA"/>
</dbReference>
<dbReference type="PANTHER" id="PTHR38657">
    <property type="entry name" value="SLR1343 PROTEIN"/>
    <property type="match status" value="1"/>
</dbReference>
<dbReference type="Gene3D" id="1.25.40.80">
    <property type="match status" value="1"/>
</dbReference>
<feature type="compositionally biased region" description="Basic and acidic residues" evidence="1">
    <location>
        <begin position="166"/>
        <end position="175"/>
    </location>
</feature>
<reference evidence="3" key="1">
    <citation type="journal article" date="2019" name="Int. J. Syst. Evol. Microbiol.">
        <title>The Global Catalogue of Microorganisms (GCM) 10K type strain sequencing project: providing services to taxonomists for standard genome sequencing and annotation.</title>
        <authorList>
            <consortium name="The Broad Institute Genomics Platform"/>
            <consortium name="The Broad Institute Genome Sequencing Center for Infectious Disease"/>
            <person name="Wu L."/>
            <person name="Ma J."/>
        </authorList>
    </citation>
    <scope>NUCLEOTIDE SEQUENCE [LARGE SCALE GENOMIC DNA]</scope>
    <source>
        <strain evidence="3">JCM 13006</strain>
    </source>
</reference>
<dbReference type="InterPro" id="IPR052551">
    <property type="entry name" value="UV-DNA_repair_photolyase"/>
</dbReference>
<feature type="region of interest" description="Disordered" evidence="1">
    <location>
        <begin position="160"/>
        <end position="191"/>
    </location>
</feature>
<evidence type="ECO:0000313" key="2">
    <source>
        <dbReference type="EMBL" id="GAA4835227.1"/>
    </source>
</evidence>
<feature type="compositionally biased region" description="Pro residues" evidence="1">
    <location>
        <begin position="176"/>
        <end position="189"/>
    </location>
</feature>
<dbReference type="SUPFAM" id="SSF48173">
    <property type="entry name" value="Cryptochrome/photolyase FAD-binding domain"/>
    <property type="match status" value="1"/>
</dbReference>
<name>A0ABP9D8W8_9ACTN</name>
<dbReference type="Gene3D" id="3.40.50.620">
    <property type="entry name" value="HUPs"/>
    <property type="match status" value="1"/>
</dbReference>
<dbReference type="PANTHER" id="PTHR38657:SF1">
    <property type="entry name" value="SLR1343 PROTEIN"/>
    <property type="match status" value="1"/>
</dbReference>
<accession>A0ABP9D8W8</accession>
<keyword evidence="3" id="KW-1185">Reference proteome</keyword>
<gene>
    <name evidence="2" type="ORF">GCM10023235_07410</name>
</gene>
<dbReference type="InterPro" id="IPR007357">
    <property type="entry name" value="PhrB-like"/>
</dbReference>
<dbReference type="Gene3D" id="1.10.579.10">
    <property type="entry name" value="DNA Cyclobutane Dipyrimidine Photolyase, subunit A, domain 3"/>
    <property type="match status" value="1"/>
</dbReference>
<sequence>MSTARTHWLFGDQLGPHFTEPGEDGPDADAPVLLIEARSVFRRRRFHRAKAHLVLSAMRHRAAELGDRARYVRAETYREGLRRAVGSAPVTVCHPTSRAALGLVTSLPQVEVLPPRGFLVPFADFRRWADGLGGRRLLLEDFYRRVRRAEHLLLDPDGEPAGGRWNLDRDNREPPPRGAPTLPVPPPRWPVEDDIDRQVRADLDRWERSGEVSFVGRDGPRRFAATRAEAEEALEHFATARLAHFGRWEDAMLHEDPWMAHSLLSVPLNLGLLHPGACVRRAEAAYRGGAAPLNSVEGFVRQVAGWREYVWQLYWHLGEGHRSANALGHRSALPDWFADLDADAVQARCLSRVLAEVRDSGWVHHIPRLMVLGNWALQHGYDPAAVTDWFHRCFVDGYDWVMVPNVVGMSQYADGGRITTKPYAAGGAYLHRMSDFCGPCPYRPTERLGERACPFTTGYWAFVDRHRDVLAANHRTARSVAGLDRLTGLPEVLAAEAARGASAP</sequence>
<dbReference type="InterPro" id="IPR036134">
    <property type="entry name" value="Crypto/Photolyase_FAD-like_sf"/>
</dbReference>
<evidence type="ECO:0000256" key="1">
    <source>
        <dbReference type="SAM" id="MobiDB-lite"/>
    </source>
</evidence>
<comment type="caution">
    <text evidence="2">The sequence shown here is derived from an EMBL/GenBank/DDBJ whole genome shotgun (WGS) entry which is preliminary data.</text>
</comment>
<protein>
    <submittedName>
        <fullName evidence="2">Cryptochrome/photolyase family protein</fullName>
    </submittedName>
</protein>
<organism evidence="2 3">
    <name type="scientific">Kitasatospora terrestris</name>
    <dbReference type="NCBI Taxonomy" id="258051"/>
    <lineage>
        <taxon>Bacteria</taxon>
        <taxon>Bacillati</taxon>
        <taxon>Actinomycetota</taxon>
        <taxon>Actinomycetes</taxon>
        <taxon>Kitasatosporales</taxon>
        <taxon>Streptomycetaceae</taxon>
        <taxon>Kitasatospora</taxon>
    </lineage>
</organism>
<dbReference type="Proteomes" id="UP001501752">
    <property type="component" value="Unassembled WGS sequence"/>
</dbReference>